<dbReference type="EMBL" id="JAQQWE010000010">
    <property type="protein sequence ID" value="KAK7937627.1"/>
    <property type="molecule type" value="Genomic_DNA"/>
</dbReference>
<reference evidence="3 4" key="1">
    <citation type="submission" date="2023-01" db="EMBL/GenBank/DDBJ databases">
        <title>Analysis of 21 Apiospora genomes using comparative genomics revels a genus with tremendous synthesis potential of carbohydrate active enzymes and secondary metabolites.</title>
        <authorList>
            <person name="Sorensen T."/>
        </authorList>
    </citation>
    <scope>NUCLEOTIDE SEQUENCE [LARGE SCALE GENOMIC DNA]</scope>
    <source>
        <strain evidence="3 4">CBS 24483</strain>
    </source>
</reference>
<dbReference type="PROSITE" id="PS50097">
    <property type="entry name" value="BTB"/>
    <property type="match status" value="1"/>
</dbReference>
<dbReference type="Proteomes" id="UP001391051">
    <property type="component" value="Unassembled WGS sequence"/>
</dbReference>
<proteinExistence type="predicted"/>
<gene>
    <name evidence="3" type="ORF">PG986_014495</name>
</gene>
<organism evidence="3 4">
    <name type="scientific">Apiospora aurea</name>
    <dbReference type="NCBI Taxonomy" id="335848"/>
    <lineage>
        <taxon>Eukaryota</taxon>
        <taxon>Fungi</taxon>
        <taxon>Dikarya</taxon>
        <taxon>Ascomycota</taxon>
        <taxon>Pezizomycotina</taxon>
        <taxon>Sordariomycetes</taxon>
        <taxon>Xylariomycetidae</taxon>
        <taxon>Amphisphaeriales</taxon>
        <taxon>Apiosporaceae</taxon>
        <taxon>Apiospora</taxon>
    </lineage>
</organism>
<dbReference type="GeneID" id="92083779"/>
<protein>
    <recommendedName>
        <fullName evidence="2">BTB domain-containing protein</fullName>
    </recommendedName>
</protein>
<keyword evidence="4" id="KW-1185">Reference proteome</keyword>
<dbReference type="InterPro" id="IPR011333">
    <property type="entry name" value="SKP1/BTB/POZ_sf"/>
</dbReference>
<dbReference type="PANTHER" id="PTHR47843">
    <property type="entry name" value="BTB DOMAIN-CONTAINING PROTEIN-RELATED"/>
    <property type="match status" value="1"/>
</dbReference>
<dbReference type="PANTHER" id="PTHR47843:SF2">
    <property type="entry name" value="BTB DOMAIN-CONTAINING PROTEIN"/>
    <property type="match status" value="1"/>
</dbReference>
<dbReference type="SUPFAM" id="SSF54695">
    <property type="entry name" value="POZ domain"/>
    <property type="match status" value="1"/>
</dbReference>
<evidence type="ECO:0000259" key="2">
    <source>
        <dbReference type="PROSITE" id="PS50097"/>
    </source>
</evidence>
<feature type="domain" description="BTB" evidence="2">
    <location>
        <begin position="13"/>
        <end position="82"/>
    </location>
</feature>
<accession>A0ABR1PT51</accession>
<feature type="region of interest" description="Disordered" evidence="1">
    <location>
        <begin position="84"/>
        <end position="110"/>
    </location>
</feature>
<evidence type="ECO:0000313" key="3">
    <source>
        <dbReference type="EMBL" id="KAK7937627.1"/>
    </source>
</evidence>
<dbReference type="CDD" id="cd18186">
    <property type="entry name" value="BTB_POZ_ZBTB_KLHL-like"/>
    <property type="match status" value="1"/>
</dbReference>
<comment type="caution">
    <text evidence="3">The sequence shown here is derived from an EMBL/GenBank/DDBJ whole genome shotgun (WGS) entry which is preliminary data.</text>
</comment>
<evidence type="ECO:0000256" key="1">
    <source>
        <dbReference type="SAM" id="MobiDB-lite"/>
    </source>
</evidence>
<evidence type="ECO:0000313" key="4">
    <source>
        <dbReference type="Proteomes" id="UP001391051"/>
    </source>
</evidence>
<dbReference type="InterPro" id="IPR000210">
    <property type="entry name" value="BTB/POZ_dom"/>
</dbReference>
<dbReference type="Pfam" id="PF00651">
    <property type="entry name" value="BTB"/>
    <property type="match status" value="1"/>
</dbReference>
<name>A0ABR1PT51_9PEZI</name>
<sequence length="252" mass="28733">MAASPFENIVSSETFQILVGPQEREFTVHQSAFTRVSERFNTLFHGDFKEARERLARLEDVDEHTFARFCEFVYTGNYAISSTRTPSQLGPKTPKKKKIGASEAPQPSKKDEISARFLCLSFDKTDPSFSPIQDQSHSDCSDTLLPHAQLYVFADYNLVTELQQLTLFRLHATLCVFRLTKQGAEDIVRLIDYSFENTSEVEVGGRTLREVITLYATCHLEDLWSCSAFQDVLLRQNEFSRGLIGQVRDRLS</sequence>
<dbReference type="RefSeq" id="XP_066692955.1">
    <property type="nucleotide sequence ID" value="XM_066850717.1"/>
</dbReference>
<dbReference type="Gene3D" id="3.30.710.10">
    <property type="entry name" value="Potassium Channel Kv1.1, Chain A"/>
    <property type="match status" value="1"/>
</dbReference>